<reference evidence="2 3" key="1">
    <citation type="submission" date="2017-09" db="EMBL/GenBank/DDBJ databases">
        <title>High-quality draft genome sequence of Butyrivibrio fibrisolvens INBov1, isolated from cow rumen.</title>
        <authorList>
            <person name="Rodriguez Hernaez J."/>
            <person name="Rivarola M."/>
            <person name="Paniego N."/>
            <person name="Cravero S."/>
            <person name="Ceron Cucchi M."/>
            <person name="Martinez M.C."/>
        </authorList>
    </citation>
    <scope>NUCLEOTIDE SEQUENCE [LARGE SCALE GENOMIC DNA]</scope>
    <source>
        <strain evidence="2 3">INBov1</strain>
    </source>
</reference>
<feature type="transmembrane region" description="Helical" evidence="1">
    <location>
        <begin position="6"/>
        <end position="23"/>
    </location>
</feature>
<dbReference type="Proteomes" id="UP000245488">
    <property type="component" value="Chromosome"/>
</dbReference>
<keyword evidence="1" id="KW-1133">Transmembrane helix</keyword>
<gene>
    <name evidence="2" type="ORF">CPT75_12830</name>
</gene>
<evidence type="ECO:0000313" key="3">
    <source>
        <dbReference type="Proteomes" id="UP000245488"/>
    </source>
</evidence>
<keyword evidence="1" id="KW-0812">Transmembrane</keyword>
<dbReference type="EMBL" id="NXNG01000001">
    <property type="protein sequence ID" value="PWT27923.1"/>
    <property type="molecule type" value="Genomic_DNA"/>
</dbReference>
<sequence>MVATIIIAALIFGYCAYLLYNMIKGFKSGKGNPYSCTGDCTSCHGGCHSHK</sequence>
<dbReference type="RefSeq" id="WP_080651681.1">
    <property type="nucleotide sequence ID" value="NZ_CM009896.1"/>
</dbReference>
<keyword evidence="3" id="KW-1185">Reference proteome</keyword>
<comment type="caution">
    <text evidence="2">The sequence shown here is derived from an EMBL/GenBank/DDBJ whole genome shotgun (WGS) entry which is preliminary data.</text>
</comment>
<dbReference type="OrthoDB" id="2326035at2"/>
<proteinExistence type="predicted"/>
<dbReference type="AlphaFoldDB" id="A0A317G5G5"/>
<name>A0A317G5G5_BUTFI</name>
<organism evidence="2 3">
    <name type="scientific">Butyrivibrio fibrisolvens</name>
    <dbReference type="NCBI Taxonomy" id="831"/>
    <lineage>
        <taxon>Bacteria</taxon>
        <taxon>Bacillati</taxon>
        <taxon>Bacillota</taxon>
        <taxon>Clostridia</taxon>
        <taxon>Lachnospirales</taxon>
        <taxon>Lachnospiraceae</taxon>
        <taxon>Butyrivibrio</taxon>
    </lineage>
</organism>
<protein>
    <submittedName>
        <fullName evidence="2">FeoB-associated Cys-rich membrane protein</fullName>
    </submittedName>
</protein>
<evidence type="ECO:0000313" key="2">
    <source>
        <dbReference type="EMBL" id="PWT27923.1"/>
    </source>
</evidence>
<dbReference type="Pfam" id="PF12669">
    <property type="entry name" value="FeoB_associated"/>
    <property type="match status" value="1"/>
</dbReference>
<keyword evidence="1" id="KW-0472">Membrane</keyword>
<accession>A0A317G5G5</accession>
<evidence type="ECO:0000256" key="1">
    <source>
        <dbReference type="SAM" id="Phobius"/>
    </source>
</evidence>